<accession>A0A087AQW2</accession>
<dbReference type="AlphaFoldDB" id="A0A087AQW2"/>
<comment type="caution">
    <text evidence="1">The sequence shown here is derived from an EMBL/GenBank/DDBJ whole genome shotgun (WGS) entry which is preliminary data.</text>
</comment>
<evidence type="ECO:0000313" key="1">
    <source>
        <dbReference type="EMBL" id="KFI61162.1"/>
    </source>
</evidence>
<dbReference type="PANTHER" id="PTHR10151:SF120">
    <property type="entry name" value="BIS(5'-ADENOSYL)-TRIPHOSPHATASE"/>
    <property type="match status" value="1"/>
</dbReference>
<dbReference type="Proteomes" id="UP000029046">
    <property type="component" value="Unassembled WGS sequence"/>
</dbReference>
<dbReference type="Pfam" id="PF01663">
    <property type="entry name" value="Phosphodiest"/>
    <property type="match status" value="1"/>
</dbReference>
<reference evidence="1 2" key="1">
    <citation type="submission" date="2014-03" db="EMBL/GenBank/DDBJ databases">
        <title>Genomics of Bifidobacteria.</title>
        <authorList>
            <person name="Ventura M."/>
            <person name="Milani C."/>
            <person name="Lugli G.A."/>
        </authorList>
    </citation>
    <scope>NUCLEOTIDE SEQUENCE [LARGE SCALE GENOMIC DNA]</scope>
    <source>
        <strain evidence="1 2">LMG 11586</strain>
    </source>
</reference>
<proteinExistence type="predicted"/>
<dbReference type="GO" id="GO:0016787">
    <property type="term" value="F:hydrolase activity"/>
    <property type="evidence" value="ECO:0007669"/>
    <property type="project" value="UniProtKB-ARBA"/>
</dbReference>
<sequence>MNGMSVDVPEMEELLRPVPVARYGDDADGAARGGALHLSSLLPALACAIGHPTPTAVHRDPDEAHRKLGLPEVESAVVVLIDGLGYWNLAMRLGHAPYLRSLMNEPANQRPISTCAPSTTVAAMSTFGTGTCPGLTGMTGYTQRNPETGELAQMIQFRQAIAPRDLQRQPTVFELLRERGVRVTSSGLPKFAASPLTEAALRGTDYISNVAPRDRVLAAADAARTPGLTYLYIRDADKIGHTYGWDSDKWIGTFERIDAQLALLRRSVPKGTLIVITADHGMVSSDPQRRIDIAVTPRLAQGVAMVGGEPRSVMLYAQEGEDPEDIADRWRGFLGDGAQVRTRAQALAEGLFGPVEPRVEPMIGDVLVSAVGSLTLVDSRIQTAQAMQLPSVHGAHTMLEMDIPCLIDLA</sequence>
<organism evidence="1 2">
    <name type="scientific">Bifidobacterium pullorum subsp. gallinarum</name>
    <dbReference type="NCBI Taxonomy" id="78344"/>
    <lineage>
        <taxon>Bacteria</taxon>
        <taxon>Bacillati</taxon>
        <taxon>Actinomycetota</taxon>
        <taxon>Actinomycetes</taxon>
        <taxon>Bifidobacteriales</taxon>
        <taxon>Bifidobacteriaceae</taxon>
        <taxon>Bifidobacterium</taxon>
    </lineage>
</organism>
<dbReference type="InterPro" id="IPR017850">
    <property type="entry name" value="Alkaline_phosphatase_core_sf"/>
</dbReference>
<gene>
    <name evidence="1" type="ORF">BIGA_0593</name>
</gene>
<protein>
    <submittedName>
        <fullName evidence="1">Type I phosphodiesterase/nucleotide pyrophosphatase</fullName>
    </submittedName>
</protein>
<dbReference type="SUPFAM" id="SSF53649">
    <property type="entry name" value="Alkaline phosphatase-like"/>
    <property type="match status" value="1"/>
</dbReference>
<evidence type="ECO:0000313" key="2">
    <source>
        <dbReference type="Proteomes" id="UP000029046"/>
    </source>
</evidence>
<dbReference type="EMBL" id="JGYX01000002">
    <property type="protein sequence ID" value="KFI61162.1"/>
    <property type="molecule type" value="Genomic_DNA"/>
</dbReference>
<keyword evidence="2" id="KW-1185">Reference proteome</keyword>
<dbReference type="PANTHER" id="PTHR10151">
    <property type="entry name" value="ECTONUCLEOTIDE PYROPHOSPHATASE/PHOSPHODIESTERASE"/>
    <property type="match status" value="1"/>
</dbReference>
<dbReference type="Gene3D" id="3.40.720.10">
    <property type="entry name" value="Alkaline Phosphatase, subunit A"/>
    <property type="match status" value="1"/>
</dbReference>
<dbReference type="InterPro" id="IPR002591">
    <property type="entry name" value="Phosphodiest/P_Trfase"/>
</dbReference>
<dbReference type="eggNOG" id="COG1524">
    <property type="taxonomic scope" value="Bacteria"/>
</dbReference>
<name>A0A087AQW2_9BIFI</name>